<dbReference type="GO" id="GO:0006261">
    <property type="term" value="P:DNA-templated DNA replication"/>
    <property type="evidence" value="ECO:0007669"/>
    <property type="project" value="InterPro"/>
</dbReference>
<dbReference type="GO" id="GO:0003677">
    <property type="term" value="F:DNA binding"/>
    <property type="evidence" value="ECO:0007669"/>
    <property type="project" value="UniProtKB-KW"/>
</dbReference>
<dbReference type="Pfam" id="PF04042">
    <property type="entry name" value="DNA_pol_E_B"/>
    <property type="match status" value="1"/>
</dbReference>
<evidence type="ECO:0000313" key="11">
    <source>
        <dbReference type="Proteomes" id="UP000799421"/>
    </source>
</evidence>
<dbReference type="GO" id="GO:0008622">
    <property type="term" value="C:epsilon DNA polymerase complex"/>
    <property type="evidence" value="ECO:0007669"/>
    <property type="project" value="InterPro"/>
</dbReference>
<evidence type="ECO:0000313" key="10">
    <source>
        <dbReference type="EMBL" id="KAF2857623.1"/>
    </source>
</evidence>
<evidence type="ECO:0000256" key="1">
    <source>
        <dbReference type="ARBA" id="ARBA00004123"/>
    </source>
</evidence>
<dbReference type="InterPro" id="IPR007185">
    <property type="entry name" value="DNA_pol_a/d/e_bsu"/>
</dbReference>
<comment type="subcellular location">
    <subcellularLocation>
        <location evidence="1">Nucleus</location>
    </subcellularLocation>
</comment>
<feature type="region of interest" description="Disordered" evidence="8">
    <location>
        <begin position="546"/>
        <end position="566"/>
    </location>
</feature>
<dbReference type="PANTHER" id="PTHR12708">
    <property type="entry name" value="DNA POLYMERASE EPSILON SUBUNIT B"/>
    <property type="match status" value="1"/>
</dbReference>
<evidence type="ECO:0000256" key="4">
    <source>
        <dbReference type="ARBA" id="ARBA00022705"/>
    </source>
</evidence>
<keyword evidence="11" id="KW-1185">Reference proteome</keyword>
<dbReference type="PANTHER" id="PTHR12708:SF0">
    <property type="entry name" value="DNA POLYMERASE EPSILON SUBUNIT 2"/>
    <property type="match status" value="1"/>
</dbReference>
<dbReference type="EMBL" id="MU006034">
    <property type="protein sequence ID" value="KAF2857623.1"/>
    <property type="molecule type" value="Genomic_DNA"/>
</dbReference>
<dbReference type="GO" id="GO:0042276">
    <property type="term" value="P:error-prone translesion synthesis"/>
    <property type="evidence" value="ECO:0007669"/>
    <property type="project" value="TreeGrafter"/>
</dbReference>
<evidence type="ECO:0000256" key="5">
    <source>
        <dbReference type="ARBA" id="ARBA00023125"/>
    </source>
</evidence>
<proteinExistence type="inferred from homology"/>
<evidence type="ECO:0000256" key="7">
    <source>
        <dbReference type="ARBA" id="ARBA00032930"/>
    </source>
</evidence>
<evidence type="ECO:0000256" key="8">
    <source>
        <dbReference type="SAM" id="MobiDB-lite"/>
    </source>
</evidence>
<dbReference type="InterPro" id="IPR016266">
    <property type="entry name" value="POLE2"/>
</dbReference>
<keyword evidence="5" id="KW-0238">DNA-binding</keyword>
<evidence type="ECO:0000256" key="6">
    <source>
        <dbReference type="ARBA" id="ARBA00023242"/>
    </source>
</evidence>
<name>A0A6A7BQU5_9PEZI</name>
<comment type="similarity">
    <text evidence="2">Belongs to the DNA polymerase epsilon subunit B family.</text>
</comment>
<dbReference type="AlphaFoldDB" id="A0A6A7BQU5"/>
<reference evidence="10" key="1">
    <citation type="journal article" date="2020" name="Stud. Mycol.">
        <title>101 Dothideomycetes genomes: a test case for predicting lifestyles and emergence of pathogens.</title>
        <authorList>
            <person name="Haridas S."/>
            <person name="Albert R."/>
            <person name="Binder M."/>
            <person name="Bloem J."/>
            <person name="Labutti K."/>
            <person name="Salamov A."/>
            <person name="Andreopoulos B."/>
            <person name="Baker S."/>
            <person name="Barry K."/>
            <person name="Bills G."/>
            <person name="Bluhm B."/>
            <person name="Cannon C."/>
            <person name="Castanera R."/>
            <person name="Culley D."/>
            <person name="Daum C."/>
            <person name="Ezra D."/>
            <person name="Gonzalez J."/>
            <person name="Henrissat B."/>
            <person name="Kuo A."/>
            <person name="Liang C."/>
            <person name="Lipzen A."/>
            <person name="Lutzoni F."/>
            <person name="Magnuson J."/>
            <person name="Mondo S."/>
            <person name="Nolan M."/>
            <person name="Ohm R."/>
            <person name="Pangilinan J."/>
            <person name="Park H.-J."/>
            <person name="Ramirez L."/>
            <person name="Alfaro M."/>
            <person name="Sun H."/>
            <person name="Tritt A."/>
            <person name="Yoshinaga Y."/>
            <person name="Zwiers L.-H."/>
            <person name="Turgeon B."/>
            <person name="Goodwin S."/>
            <person name="Spatafora J."/>
            <person name="Crous P."/>
            <person name="Grigoriev I."/>
        </authorList>
    </citation>
    <scope>NUCLEOTIDE SEQUENCE</scope>
    <source>
        <strain evidence="10">CBS 480.64</strain>
    </source>
</reference>
<evidence type="ECO:0000259" key="9">
    <source>
        <dbReference type="Pfam" id="PF04042"/>
    </source>
</evidence>
<dbReference type="OrthoDB" id="10254730at2759"/>
<evidence type="ECO:0000256" key="2">
    <source>
        <dbReference type="ARBA" id="ARBA00009560"/>
    </source>
</evidence>
<gene>
    <name evidence="10" type="ORF">K470DRAFT_252894</name>
</gene>
<dbReference type="Proteomes" id="UP000799421">
    <property type="component" value="Unassembled WGS sequence"/>
</dbReference>
<keyword evidence="6" id="KW-0539">Nucleus</keyword>
<keyword evidence="4" id="KW-0235">DNA replication</keyword>
<evidence type="ECO:0000256" key="3">
    <source>
        <dbReference type="ARBA" id="ARBA00016011"/>
    </source>
</evidence>
<organism evidence="10 11">
    <name type="scientific">Piedraia hortae CBS 480.64</name>
    <dbReference type="NCBI Taxonomy" id="1314780"/>
    <lineage>
        <taxon>Eukaryota</taxon>
        <taxon>Fungi</taxon>
        <taxon>Dikarya</taxon>
        <taxon>Ascomycota</taxon>
        <taxon>Pezizomycotina</taxon>
        <taxon>Dothideomycetes</taxon>
        <taxon>Dothideomycetidae</taxon>
        <taxon>Capnodiales</taxon>
        <taxon>Piedraiaceae</taxon>
        <taxon>Piedraia</taxon>
    </lineage>
</organism>
<accession>A0A6A7BQU5</accession>
<sequence length="661" mass="71223">MALPFSSSPAFATPPVASPLRDTPVLPILLTPAVIRPLAFRVFTKKHGLSLHLSAVQSFAVFIGRQCGSGWRETGSGEATLDEIARLWKAEEGGIIVSDGDRLKSILKTIEAGSEPPKLNREDSYGLSNLAVTDEEPTNPKDWLRVHSSFSLPRFIYNTEQKTFVPRSGKPTLLPPVGHKTLLNTERYNIIYQQLLRNEAFQPPTIPTNAKSHYKITPIANLLGRGGTTHLLFGTLVVAPTGNLALNDPSGSITLDLSRAACPLPKPYYCPGMVILIEGIYQEDYTGVGSHPLGGDNIGGRFIGLTLTPPPVEKRSETFSGGGFGWTDFLGTGSHNAVGEKMVRLEEKTMGNEKRKAVVMADLTLDKPAVLRALNAVLERYAAVPPLVFILMGPFCSKAALAGGGIDAVGYKDLFDGLAGVLGEFTNLLKKCAWVFVPGDGDPWASAGAEGASCPIPRAAVPEFFTGRVSRVVGREGGEVIWTTNPARVSLFGTAGEMILFRDDVHGRLGRLGVKVGGEEQEGNGNGHEGDVEMASPEGTFNGISSPVGEEPTGEPIHRNGTGKSDDETAKRIILSLLPQATLSPFLLSSRPVHWDYAQALSLYPLPHTLVLADAETKPFAITYEGCLVCNPGRFVERNTATWLEYDFWEKGASVESVWVR</sequence>
<feature type="domain" description="DNA polymerase alpha/delta/epsilon subunit B" evidence="9">
    <location>
        <begin position="358"/>
        <end position="620"/>
    </location>
</feature>
<protein>
    <recommendedName>
        <fullName evidence="3">DNA polymerase epsilon subunit B</fullName>
    </recommendedName>
    <alternativeName>
        <fullName evidence="7">DNA polymerase II subunit 2</fullName>
    </alternativeName>
</protein>